<dbReference type="OrthoDB" id="6255742at2759"/>
<name>A0A5B6V7A8_9ROSI</name>
<accession>A0A5B6V7A8</accession>
<keyword evidence="3" id="KW-0695">RNA-directed DNA polymerase</keyword>
<keyword evidence="1" id="KW-0812">Transmembrane</keyword>
<keyword evidence="1" id="KW-0472">Membrane</keyword>
<reference evidence="4" key="1">
    <citation type="journal article" date="2019" name="Plant Biotechnol. J.">
        <title>Genome sequencing of the Australian wild diploid species Gossypium australe highlights disease resistance and delayed gland morphogenesis.</title>
        <authorList>
            <person name="Cai Y."/>
            <person name="Cai X."/>
            <person name="Wang Q."/>
            <person name="Wang P."/>
            <person name="Zhang Y."/>
            <person name="Cai C."/>
            <person name="Xu Y."/>
            <person name="Wang K."/>
            <person name="Zhou Z."/>
            <person name="Wang C."/>
            <person name="Geng S."/>
            <person name="Li B."/>
            <person name="Dong Q."/>
            <person name="Hou Y."/>
            <person name="Wang H."/>
            <person name="Ai P."/>
            <person name="Liu Z."/>
            <person name="Yi F."/>
            <person name="Sun M."/>
            <person name="An G."/>
            <person name="Cheng J."/>
            <person name="Zhang Y."/>
            <person name="Shi Q."/>
            <person name="Xie Y."/>
            <person name="Shi X."/>
            <person name="Chang Y."/>
            <person name="Huang F."/>
            <person name="Chen Y."/>
            <person name="Hong S."/>
            <person name="Mi L."/>
            <person name="Sun Q."/>
            <person name="Zhang L."/>
            <person name="Zhou B."/>
            <person name="Peng R."/>
            <person name="Zhang X."/>
            <person name="Liu F."/>
        </authorList>
    </citation>
    <scope>NUCLEOTIDE SEQUENCE [LARGE SCALE GENOMIC DNA]</scope>
    <source>
        <strain evidence="4">cv. PA1801</strain>
    </source>
</reference>
<dbReference type="InterPro" id="IPR000477">
    <property type="entry name" value="RT_dom"/>
</dbReference>
<dbReference type="InterPro" id="IPR043502">
    <property type="entry name" value="DNA/RNA_pol_sf"/>
</dbReference>
<dbReference type="AlphaFoldDB" id="A0A5B6V7A8"/>
<dbReference type="PANTHER" id="PTHR33116">
    <property type="entry name" value="REVERSE TRANSCRIPTASE ZINC-BINDING DOMAIN-CONTAINING PROTEIN-RELATED-RELATED"/>
    <property type="match status" value="1"/>
</dbReference>
<keyword evidence="3" id="KW-0808">Transferase</keyword>
<keyword evidence="1" id="KW-1133">Transmembrane helix</keyword>
<evidence type="ECO:0000313" key="3">
    <source>
        <dbReference type="EMBL" id="KAA3464997.1"/>
    </source>
</evidence>
<dbReference type="PROSITE" id="PS50878">
    <property type="entry name" value="RT_POL"/>
    <property type="match status" value="1"/>
</dbReference>
<gene>
    <name evidence="3" type="ORF">EPI10_000210</name>
</gene>
<dbReference type="EMBL" id="SMMG02000007">
    <property type="protein sequence ID" value="KAA3464997.1"/>
    <property type="molecule type" value="Genomic_DNA"/>
</dbReference>
<dbReference type="Pfam" id="PF00078">
    <property type="entry name" value="RVT_1"/>
    <property type="match status" value="1"/>
</dbReference>
<dbReference type="Proteomes" id="UP000325315">
    <property type="component" value="Unassembled WGS sequence"/>
</dbReference>
<dbReference type="GO" id="GO:0003964">
    <property type="term" value="F:RNA-directed DNA polymerase activity"/>
    <property type="evidence" value="ECO:0007669"/>
    <property type="project" value="UniProtKB-KW"/>
</dbReference>
<protein>
    <submittedName>
        <fullName evidence="3">LINE-1 reverse transcriptase isogeny</fullName>
    </submittedName>
</protein>
<evidence type="ECO:0000256" key="1">
    <source>
        <dbReference type="SAM" id="Phobius"/>
    </source>
</evidence>
<comment type="caution">
    <text evidence="3">The sequence shown here is derived from an EMBL/GenBank/DDBJ whole genome shotgun (WGS) entry which is preliminary data.</text>
</comment>
<feature type="transmembrane region" description="Helical" evidence="1">
    <location>
        <begin position="278"/>
        <end position="298"/>
    </location>
</feature>
<evidence type="ECO:0000259" key="2">
    <source>
        <dbReference type="PROSITE" id="PS50878"/>
    </source>
</evidence>
<keyword evidence="4" id="KW-1185">Reference proteome</keyword>
<sequence>MAPLKVLGSDGFLALFFQKQWDIVGIVVCDWVKKVFTRSNINAELNNTLIVLIPKVQNSEDLSQFLPIRLYTITVIAQDVIHSMKSNKSRKWMAIKIDLEKAYDRMRWEFIDSSLQVADLMDGVLTSKFKPVRGIRQGCILSPYLFVFCIEWLGHSISSTLSKGIWNSIRLSCSGSSPYHFFFVDDLVIFYETDAKNERLLKELLHDFCKLSRHKVNLRKINIFFSKGVEESMSSMLSNLLRFQKVHDLGHYLGVPLFHQRVTNNTMHFLQSWDARQLFIVGQAILAQSVLLSISGYFMQSMMIPRKICDEVESLARTFI</sequence>
<keyword evidence="3" id="KW-0548">Nucleotidyltransferase</keyword>
<feature type="domain" description="Reverse transcriptase" evidence="2">
    <location>
        <begin position="1"/>
        <end position="257"/>
    </location>
</feature>
<dbReference type="PANTHER" id="PTHR33116:SF86">
    <property type="entry name" value="REVERSE TRANSCRIPTASE DOMAIN-CONTAINING PROTEIN"/>
    <property type="match status" value="1"/>
</dbReference>
<organism evidence="3 4">
    <name type="scientific">Gossypium australe</name>
    <dbReference type="NCBI Taxonomy" id="47621"/>
    <lineage>
        <taxon>Eukaryota</taxon>
        <taxon>Viridiplantae</taxon>
        <taxon>Streptophyta</taxon>
        <taxon>Embryophyta</taxon>
        <taxon>Tracheophyta</taxon>
        <taxon>Spermatophyta</taxon>
        <taxon>Magnoliopsida</taxon>
        <taxon>eudicotyledons</taxon>
        <taxon>Gunneridae</taxon>
        <taxon>Pentapetalae</taxon>
        <taxon>rosids</taxon>
        <taxon>malvids</taxon>
        <taxon>Malvales</taxon>
        <taxon>Malvaceae</taxon>
        <taxon>Malvoideae</taxon>
        <taxon>Gossypium</taxon>
    </lineage>
</organism>
<evidence type="ECO:0000313" key="4">
    <source>
        <dbReference type="Proteomes" id="UP000325315"/>
    </source>
</evidence>
<dbReference type="SUPFAM" id="SSF56672">
    <property type="entry name" value="DNA/RNA polymerases"/>
    <property type="match status" value="1"/>
</dbReference>
<proteinExistence type="predicted"/>